<evidence type="ECO:0000313" key="11">
    <source>
        <dbReference type="Proteomes" id="UP001549921"/>
    </source>
</evidence>
<dbReference type="GO" id="GO:0008234">
    <property type="term" value="F:cysteine-type peptidase activity"/>
    <property type="evidence" value="ECO:0007669"/>
    <property type="project" value="UniProtKB-KW"/>
</dbReference>
<dbReference type="InterPro" id="IPR039417">
    <property type="entry name" value="Peptidase_C1A_papain-like"/>
</dbReference>
<dbReference type="SMART" id="SM00848">
    <property type="entry name" value="Inhibitor_I29"/>
    <property type="match status" value="1"/>
</dbReference>
<dbReference type="Proteomes" id="UP001549921">
    <property type="component" value="Unassembled WGS sequence"/>
</dbReference>
<dbReference type="CDD" id="cd02248">
    <property type="entry name" value="Peptidase_C1A"/>
    <property type="match status" value="1"/>
</dbReference>
<dbReference type="SMART" id="SM00645">
    <property type="entry name" value="Pept_C1"/>
    <property type="match status" value="1"/>
</dbReference>
<evidence type="ECO:0000256" key="1">
    <source>
        <dbReference type="ARBA" id="ARBA00008455"/>
    </source>
</evidence>
<evidence type="ECO:0000256" key="4">
    <source>
        <dbReference type="ARBA" id="ARBA00022807"/>
    </source>
</evidence>
<accession>A0ABD0TJX4</accession>
<dbReference type="InterPro" id="IPR013201">
    <property type="entry name" value="Prot_inhib_I29"/>
</dbReference>
<dbReference type="InterPro" id="IPR000668">
    <property type="entry name" value="Peptidase_C1A_C"/>
</dbReference>
<evidence type="ECO:0000256" key="2">
    <source>
        <dbReference type="ARBA" id="ARBA00022670"/>
    </source>
</evidence>
<sequence>MMLKVLLFLVVCCVAAVWSAPKAPYDLNLADQLFEEFVVQHNKQYEHEEERQMRFNIFKDNLNLINQRNRNSKTATFGINRFTDMRLEEVLQKHTCLNYKSVTDDSCPPADFTPGSDPVPESFDWRDKKKVTAIKDQGQCGSCWAFSATGNLEGQYAIKHNELKAFSEQQLVDCDRNDHGCSGGFMGQAFNWLQDNGGIQSESDYPYKAKDGKCKFDKSKVVATVSGCVGFNGTDENVLKKILVSTGPLAIGVNAADFITYHGGVLEDCQGGDLNHGVLLVGYGKEDDVPYWIIKNSWGTGWGEDGYVRVQMYQNGCNLTGDIVSAIVN</sequence>
<keyword evidence="3" id="KW-0378">Hydrolase</keyword>
<comment type="similarity">
    <text evidence="1">Belongs to the peptidase C1 family.</text>
</comment>
<keyword evidence="7" id="KW-0732">Signal</keyword>
<feature type="domain" description="Cathepsin propeptide inhibitor" evidence="9">
    <location>
        <begin position="34"/>
        <end position="90"/>
    </location>
</feature>
<dbReference type="PROSITE" id="PS00639">
    <property type="entry name" value="THIOL_PROTEASE_HIS"/>
    <property type="match status" value="1"/>
</dbReference>
<evidence type="ECO:0000313" key="10">
    <source>
        <dbReference type="EMBL" id="KAL0849605.1"/>
    </source>
</evidence>
<organism evidence="10 11">
    <name type="scientific">Loxostege sticticalis</name>
    <name type="common">Beet webworm moth</name>
    <dbReference type="NCBI Taxonomy" id="481309"/>
    <lineage>
        <taxon>Eukaryota</taxon>
        <taxon>Metazoa</taxon>
        <taxon>Ecdysozoa</taxon>
        <taxon>Arthropoda</taxon>
        <taxon>Hexapoda</taxon>
        <taxon>Insecta</taxon>
        <taxon>Pterygota</taxon>
        <taxon>Neoptera</taxon>
        <taxon>Endopterygota</taxon>
        <taxon>Lepidoptera</taxon>
        <taxon>Glossata</taxon>
        <taxon>Ditrysia</taxon>
        <taxon>Pyraloidea</taxon>
        <taxon>Crambidae</taxon>
        <taxon>Pyraustinae</taxon>
        <taxon>Loxostege</taxon>
    </lineage>
</organism>
<name>A0ABD0TJX4_LOXSC</name>
<keyword evidence="2" id="KW-0645">Protease</keyword>
<feature type="signal peptide" evidence="7">
    <location>
        <begin position="1"/>
        <end position="19"/>
    </location>
</feature>
<comment type="caution">
    <text evidence="10">The sequence shown here is derived from an EMBL/GenBank/DDBJ whole genome shotgun (WGS) entry which is preliminary data.</text>
</comment>
<dbReference type="PANTHER" id="PTHR12411">
    <property type="entry name" value="CYSTEINE PROTEASE FAMILY C1-RELATED"/>
    <property type="match status" value="1"/>
</dbReference>
<keyword evidence="4" id="KW-0788">Thiol protease</keyword>
<dbReference type="InterPro" id="IPR000169">
    <property type="entry name" value="Pept_cys_AS"/>
</dbReference>
<dbReference type="PROSITE" id="PS00640">
    <property type="entry name" value="THIOL_PROTEASE_ASN"/>
    <property type="match status" value="1"/>
</dbReference>
<dbReference type="InterPro" id="IPR038765">
    <property type="entry name" value="Papain-like_cys_pep_sf"/>
</dbReference>
<dbReference type="SUPFAM" id="SSF54001">
    <property type="entry name" value="Cysteine proteinases"/>
    <property type="match status" value="1"/>
</dbReference>
<keyword evidence="6" id="KW-1015">Disulfide bond</keyword>
<protein>
    <submittedName>
        <fullName evidence="10">Uncharacterized protein</fullName>
    </submittedName>
</protein>
<evidence type="ECO:0000259" key="9">
    <source>
        <dbReference type="SMART" id="SM00848"/>
    </source>
</evidence>
<evidence type="ECO:0000256" key="7">
    <source>
        <dbReference type="SAM" id="SignalP"/>
    </source>
</evidence>
<dbReference type="InterPro" id="IPR025660">
    <property type="entry name" value="Pept_his_AS"/>
</dbReference>
<dbReference type="PRINTS" id="PR00705">
    <property type="entry name" value="PAPAIN"/>
</dbReference>
<dbReference type="Pfam" id="PF08246">
    <property type="entry name" value="Inhibitor_I29"/>
    <property type="match status" value="1"/>
</dbReference>
<evidence type="ECO:0000259" key="8">
    <source>
        <dbReference type="SMART" id="SM00645"/>
    </source>
</evidence>
<reference evidence="10 11" key="1">
    <citation type="submission" date="2024-06" db="EMBL/GenBank/DDBJ databases">
        <title>A chromosome-level genome assembly of beet webworm, Loxostege sticticalis.</title>
        <authorList>
            <person name="Zhang Y."/>
        </authorList>
    </citation>
    <scope>NUCLEOTIDE SEQUENCE [LARGE SCALE GENOMIC DNA]</scope>
    <source>
        <strain evidence="10">AQ028</strain>
        <tissue evidence="10">Male pupae</tissue>
    </source>
</reference>
<feature type="chain" id="PRO_5044760133" evidence="7">
    <location>
        <begin position="20"/>
        <end position="329"/>
    </location>
</feature>
<dbReference type="EMBL" id="JBEDNZ010000004">
    <property type="protein sequence ID" value="KAL0849605.1"/>
    <property type="molecule type" value="Genomic_DNA"/>
</dbReference>
<gene>
    <name evidence="10" type="ORF">ABMA28_013864</name>
</gene>
<dbReference type="Pfam" id="PF00112">
    <property type="entry name" value="Peptidase_C1"/>
    <property type="match status" value="1"/>
</dbReference>
<dbReference type="FunFam" id="3.90.70.10:FF:000039">
    <property type="entry name" value="Cysteine proteinase 2, putative"/>
    <property type="match status" value="1"/>
</dbReference>
<dbReference type="InterPro" id="IPR013128">
    <property type="entry name" value="Peptidase_C1A"/>
</dbReference>
<evidence type="ECO:0000256" key="6">
    <source>
        <dbReference type="ARBA" id="ARBA00023157"/>
    </source>
</evidence>
<dbReference type="AlphaFoldDB" id="A0ABD0TJX4"/>
<dbReference type="GO" id="GO:0006508">
    <property type="term" value="P:proteolysis"/>
    <property type="evidence" value="ECO:0007669"/>
    <property type="project" value="UniProtKB-KW"/>
</dbReference>
<evidence type="ECO:0000256" key="5">
    <source>
        <dbReference type="ARBA" id="ARBA00023145"/>
    </source>
</evidence>
<dbReference type="Gene3D" id="3.90.70.10">
    <property type="entry name" value="Cysteine proteinases"/>
    <property type="match status" value="1"/>
</dbReference>
<dbReference type="PROSITE" id="PS00139">
    <property type="entry name" value="THIOL_PROTEASE_CYS"/>
    <property type="match status" value="1"/>
</dbReference>
<proteinExistence type="inferred from homology"/>
<feature type="domain" description="Peptidase C1A papain C-terminal" evidence="8">
    <location>
        <begin position="119"/>
        <end position="327"/>
    </location>
</feature>
<keyword evidence="5" id="KW-0865">Zymogen</keyword>
<dbReference type="InterPro" id="IPR025661">
    <property type="entry name" value="Pept_asp_AS"/>
</dbReference>
<evidence type="ECO:0000256" key="3">
    <source>
        <dbReference type="ARBA" id="ARBA00022801"/>
    </source>
</evidence>